<dbReference type="PANTHER" id="PTHR34289:SF8">
    <property type="entry name" value="DUF819 DOMAIN-CONTAINING PROTEIN"/>
    <property type="match status" value="1"/>
</dbReference>
<feature type="transmembrane region" description="Helical" evidence="1">
    <location>
        <begin position="363"/>
        <end position="385"/>
    </location>
</feature>
<evidence type="ECO:0000256" key="1">
    <source>
        <dbReference type="SAM" id="Phobius"/>
    </source>
</evidence>
<dbReference type="Proteomes" id="UP000693970">
    <property type="component" value="Unassembled WGS sequence"/>
</dbReference>
<sequence length="468" mass="48970">MLMHLHRIGRAYSWTSAASSSCPFQQQQQQQQRQQGHTAAMAVLGASLIPYDDTWGNLAVLTGSATGAQFLGNTTRIGQLLGPPVTAMALTFALASIGVLSPGGTPAAKSLQLLALNIATPLILLGADLEGCWERCGPLLLSFAVASVATIVACLVGWKVAGTMLQSALGCKDGLAIAAALMSKNIGGGINYIAVCRALDASPQAIAAGLCIDNLAALVYFPMTNALGSGQSDIAVAADTENGVMDNPNNNNGVDKMVAIYDDRSTDSGISVPKVCTAVFASCGLLWLGERFARGCFQSTSAQLPFCTVLAVVVASIAPNQWLHSIRETCNTLGTACLYLFFSTAGAPGSQVAASVQSSIGPLSLFLTCLYGIHGSILWLCHWLWGRRRRPRHRVNGKTTTMSFWSSAFVPQRLLVASSSAIGGPATSVALAESNGWKSLVVPAILVGNIGYVIATFCGLAYYYGLLR</sequence>
<dbReference type="EMBL" id="JAGRRH010000012">
    <property type="protein sequence ID" value="KAG7362154.1"/>
    <property type="molecule type" value="Genomic_DNA"/>
</dbReference>
<dbReference type="OrthoDB" id="45797at2759"/>
<dbReference type="PANTHER" id="PTHR34289">
    <property type="entry name" value="PROTEIN, PUTATIVE (DUF819)-RELATED"/>
    <property type="match status" value="1"/>
</dbReference>
<comment type="caution">
    <text evidence="3">The sequence shown here is derived from an EMBL/GenBank/DDBJ whole genome shotgun (WGS) entry which is preliminary data.</text>
</comment>
<name>A0A9K3LI76_9STRA</name>
<reference evidence="3" key="1">
    <citation type="journal article" date="2021" name="Sci. Rep.">
        <title>Diploid genomic architecture of Nitzschia inconspicua, an elite biomass production diatom.</title>
        <authorList>
            <person name="Oliver A."/>
            <person name="Podell S."/>
            <person name="Pinowska A."/>
            <person name="Traller J.C."/>
            <person name="Smith S.R."/>
            <person name="McClure R."/>
            <person name="Beliaev A."/>
            <person name="Bohutskyi P."/>
            <person name="Hill E.A."/>
            <person name="Rabines A."/>
            <person name="Zheng H."/>
            <person name="Allen L.Z."/>
            <person name="Kuo A."/>
            <person name="Grigoriev I.V."/>
            <person name="Allen A.E."/>
            <person name="Hazlebeck D."/>
            <person name="Allen E.E."/>
        </authorList>
    </citation>
    <scope>NUCLEOTIDE SEQUENCE</scope>
    <source>
        <strain evidence="3">Hildebrandi</strain>
    </source>
</reference>
<gene>
    <name evidence="2" type="ORF">IV203_017667</name>
    <name evidence="3" type="ORF">IV203_025820</name>
</gene>
<dbReference type="InterPro" id="IPR008537">
    <property type="entry name" value="DUF819"/>
</dbReference>
<evidence type="ECO:0000313" key="2">
    <source>
        <dbReference type="EMBL" id="KAG7339090.1"/>
    </source>
</evidence>
<keyword evidence="1" id="KW-1133">Transmembrane helix</keyword>
<evidence type="ECO:0000313" key="3">
    <source>
        <dbReference type="EMBL" id="KAG7362154.1"/>
    </source>
</evidence>
<feature type="transmembrane region" description="Helical" evidence="1">
    <location>
        <begin position="139"/>
        <end position="158"/>
    </location>
</feature>
<organism evidence="3 4">
    <name type="scientific">Nitzschia inconspicua</name>
    <dbReference type="NCBI Taxonomy" id="303405"/>
    <lineage>
        <taxon>Eukaryota</taxon>
        <taxon>Sar</taxon>
        <taxon>Stramenopiles</taxon>
        <taxon>Ochrophyta</taxon>
        <taxon>Bacillariophyta</taxon>
        <taxon>Bacillariophyceae</taxon>
        <taxon>Bacillariophycidae</taxon>
        <taxon>Bacillariales</taxon>
        <taxon>Bacillariaceae</taxon>
        <taxon>Nitzschia</taxon>
    </lineage>
</organism>
<feature type="transmembrane region" description="Helical" evidence="1">
    <location>
        <begin position="80"/>
        <end position="101"/>
    </location>
</feature>
<dbReference type="PROSITE" id="PS51257">
    <property type="entry name" value="PROKAR_LIPOPROTEIN"/>
    <property type="match status" value="1"/>
</dbReference>
<dbReference type="Pfam" id="PF05684">
    <property type="entry name" value="DUF819"/>
    <property type="match status" value="2"/>
</dbReference>
<dbReference type="EMBL" id="JAGRRH010000041">
    <property type="protein sequence ID" value="KAG7339090.1"/>
    <property type="molecule type" value="Genomic_DNA"/>
</dbReference>
<dbReference type="AlphaFoldDB" id="A0A9K3LI76"/>
<keyword evidence="1" id="KW-0472">Membrane</keyword>
<accession>A0A9K3LI76</accession>
<proteinExistence type="predicted"/>
<reference evidence="3" key="2">
    <citation type="submission" date="2021-04" db="EMBL/GenBank/DDBJ databases">
        <authorList>
            <person name="Podell S."/>
        </authorList>
    </citation>
    <scope>NUCLEOTIDE SEQUENCE</scope>
    <source>
        <strain evidence="3">Hildebrandi</strain>
    </source>
</reference>
<feature type="transmembrane region" description="Helical" evidence="1">
    <location>
        <begin position="107"/>
        <end position="127"/>
    </location>
</feature>
<feature type="transmembrane region" description="Helical" evidence="1">
    <location>
        <begin position="440"/>
        <end position="464"/>
    </location>
</feature>
<keyword evidence="4" id="KW-1185">Reference proteome</keyword>
<protein>
    <submittedName>
        <fullName evidence="3">Integral membrane protein</fullName>
    </submittedName>
</protein>
<evidence type="ECO:0000313" key="4">
    <source>
        <dbReference type="Proteomes" id="UP000693970"/>
    </source>
</evidence>
<keyword evidence="1" id="KW-0812">Transmembrane</keyword>